<organism evidence="1 2">
    <name type="scientific">Clostridium putrefaciens</name>
    <dbReference type="NCBI Taxonomy" id="99675"/>
    <lineage>
        <taxon>Bacteria</taxon>
        <taxon>Bacillati</taxon>
        <taxon>Bacillota</taxon>
        <taxon>Clostridia</taxon>
        <taxon>Eubacteriales</taxon>
        <taxon>Clostridiaceae</taxon>
        <taxon>Clostridium</taxon>
    </lineage>
</organism>
<sequence>MEWVNKPQKDLVDLDHACFIVWCSSQHTPPVCQGYVNHCPTDTSACKKGNML</sequence>
<evidence type="ECO:0000313" key="2">
    <source>
        <dbReference type="Proteomes" id="UP000254664"/>
    </source>
</evidence>
<dbReference type="EMBL" id="UFWZ01000001">
    <property type="protein sequence ID" value="SUY48150.1"/>
    <property type="molecule type" value="Genomic_DNA"/>
</dbReference>
<protein>
    <submittedName>
        <fullName evidence="1">Uncharacterized protein</fullName>
    </submittedName>
</protein>
<keyword evidence="2" id="KW-1185">Reference proteome</keyword>
<dbReference type="Proteomes" id="UP000254664">
    <property type="component" value="Unassembled WGS sequence"/>
</dbReference>
<accession>A0A381JA63</accession>
<dbReference type="RefSeq" id="WP_172556355.1">
    <property type="nucleotide sequence ID" value="NZ_UFWZ01000001.1"/>
</dbReference>
<proteinExistence type="predicted"/>
<name>A0A381JA63_9CLOT</name>
<reference evidence="1 2" key="1">
    <citation type="submission" date="2018-06" db="EMBL/GenBank/DDBJ databases">
        <authorList>
            <consortium name="Pathogen Informatics"/>
            <person name="Doyle S."/>
        </authorList>
    </citation>
    <scope>NUCLEOTIDE SEQUENCE [LARGE SCALE GENOMIC DNA]</scope>
    <source>
        <strain evidence="1 2">NCTC9836</strain>
    </source>
</reference>
<gene>
    <name evidence="1" type="ORF">NCTC9836_02525</name>
</gene>
<evidence type="ECO:0000313" key="1">
    <source>
        <dbReference type="EMBL" id="SUY48150.1"/>
    </source>
</evidence>
<dbReference type="AlphaFoldDB" id="A0A381JA63"/>